<dbReference type="EMBL" id="BLXT01000901">
    <property type="protein sequence ID" value="GFN81182.1"/>
    <property type="molecule type" value="Genomic_DNA"/>
</dbReference>
<proteinExistence type="predicted"/>
<organism evidence="1 2">
    <name type="scientific">Plakobranchus ocellatus</name>
    <dbReference type="NCBI Taxonomy" id="259542"/>
    <lineage>
        <taxon>Eukaryota</taxon>
        <taxon>Metazoa</taxon>
        <taxon>Spiralia</taxon>
        <taxon>Lophotrochozoa</taxon>
        <taxon>Mollusca</taxon>
        <taxon>Gastropoda</taxon>
        <taxon>Heterobranchia</taxon>
        <taxon>Euthyneura</taxon>
        <taxon>Panpulmonata</taxon>
        <taxon>Sacoglossa</taxon>
        <taxon>Placobranchoidea</taxon>
        <taxon>Plakobranchidae</taxon>
        <taxon>Plakobranchus</taxon>
    </lineage>
</organism>
<protein>
    <submittedName>
        <fullName evidence="1">Uncharacterized protein</fullName>
    </submittedName>
</protein>
<keyword evidence="2" id="KW-1185">Reference proteome</keyword>
<sequence length="155" mass="17467">MSVPRLQHANIDKRITITQSSLRACKTTAGLRCQCHAYNMQTLTNMQQSPSPHSARVKQKLAYRCQCHAYNMQTLTTVQQPPSPHSARVRQQQAYRCQCHAYNMQTLAVPRFSLNLPSAAAAMLMNMKGQLVKSSRIESQMSRSPGFFPVSSWPV</sequence>
<name>A0AAV3YFD6_9GAST</name>
<comment type="caution">
    <text evidence="1">The sequence shown here is derived from an EMBL/GenBank/DDBJ whole genome shotgun (WGS) entry which is preliminary data.</text>
</comment>
<evidence type="ECO:0000313" key="1">
    <source>
        <dbReference type="EMBL" id="GFN81182.1"/>
    </source>
</evidence>
<dbReference type="AlphaFoldDB" id="A0AAV3YFD6"/>
<dbReference type="Proteomes" id="UP000735302">
    <property type="component" value="Unassembled WGS sequence"/>
</dbReference>
<accession>A0AAV3YFD6</accession>
<reference evidence="1 2" key="1">
    <citation type="journal article" date="2021" name="Elife">
        <title>Chloroplast acquisition without the gene transfer in kleptoplastic sea slugs, Plakobranchus ocellatus.</title>
        <authorList>
            <person name="Maeda T."/>
            <person name="Takahashi S."/>
            <person name="Yoshida T."/>
            <person name="Shimamura S."/>
            <person name="Takaki Y."/>
            <person name="Nagai Y."/>
            <person name="Toyoda A."/>
            <person name="Suzuki Y."/>
            <person name="Arimoto A."/>
            <person name="Ishii H."/>
            <person name="Satoh N."/>
            <person name="Nishiyama T."/>
            <person name="Hasebe M."/>
            <person name="Maruyama T."/>
            <person name="Minagawa J."/>
            <person name="Obokata J."/>
            <person name="Shigenobu S."/>
        </authorList>
    </citation>
    <scope>NUCLEOTIDE SEQUENCE [LARGE SCALE GENOMIC DNA]</scope>
</reference>
<evidence type="ECO:0000313" key="2">
    <source>
        <dbReference type="Proteomes" id="UP000735302"/>
    </source>
</evidence>
<gene>
    <name evidence="1" type="ORF">PoB_000768800</name>
</gene>